<protein>
    <recommendedName>
        <fullName evidence="3">F-box domain-containing protein</fullName>
    </recommendedName>
</protein>
<reference evidence="1 2" key="1">
    <citation type="submission" date="2022-09" db="EMBL/GenBank/DDBJ databases">
        <authorList>
            <person name="Palmer J.M."/>
        </authorList>
    </citation>
    <scope>NUCLEOTIDE SEQUENCE [LARGE SCALE GENOMIC DNA]</scope>
    <source>
        <strain evidence="1 2">DSM 7382</strain>
    </source>
</reference>
<name>A0AAW0FIW5_9APHY</name>
<proteinExistence type="predicted"/>
<gene>
    <name evidence="1" type="ORF">QCA50_017523</name>
</gene>
<accession>A0AAW0FIW5</accession>
<evidence type="ECO:0000313" key="2">
    <source>
        <dbReference type="Proteomes" id="UP001385951"/>
    </source>
</evidence>
<sequence>MEVLPETASDTELDQLIKSRRVAIEEYKQQLAVLCLSRNSRLPISKLPVELLTGIFIHYARTGGYGQPYRDGSAGVRWSSGLVLAQICHHWRGIALSSPLIWSYLDTNLCLKPHLLEISLSRSAGAALDVSISWATSSRDRHNLSDGVKRLLQECHRIRDLKLLSVLGLIAQSQKQLTPCVFSRLECLEINIQYYATPTDTSILLQHLLQHSPILRSVSFGNAHVDVETLLALPPTVAHLYVPTPPWYGIDLCRVIDAMQRLSQLETLSLNIGSSTAPLELEGIEGETVSLPKLKHLTMKDRRNIIPFFESFILPPTIRVRLETDIDDHQIVPIFTKLLSQSHSTCLTRSPKFTVLCELETFFSFGLCEFGQFDACDRCQLFVKLWGCKPIDTWIRCLNIPSTKAILSHCESLRFKQDTYGLPHSMFVELLSLAPDIETLLVSVGGDLNGGLIIDALRLSPNGTIPLAKLKRLDLTLDVKDPNEHFNKEELCQCLEERKEHGCKLRSLSIRSIRTDGKTFDSYSPEIMARLRAAVDVYE</sequence>
<keyword evidence="2" id="KW-1185">Reference proteome</keyword>
<comment type="caution">
    <text evidence="1">The sequence shown here is derived from an EMBL/GenBank/DDBJ whole genome shotgun (WGS) entry which is preliminary data.</text>
</comment>
<organism evidence="1 2">
    <name type="scientific">Cerrena zonata</name>
    <dbReference type="NCBI Taxonomy" id="2478898"/>
    <lineage>
        <taxon>Eukaryota</taxon>
        <taxon>Fungi</taxon>
        <taxon>Dikarya</taxon>
        <taxon>Basidiomycota</taxon>
        <taxon>Agaricomycotina</taxon>
        <taxon>Agaricomycetes</taxon>
        <taxon>Polyporales</taxon>
        <taxon>Cerrenaceae</taxon>
        <taxon>Cerrena</taxon>
    </lineage>
</organism>
<evidence type="ECO:0000313" key="1">
    <source>
        <dbReference type="EMBL" id="KAK7679469.1"/>
    </source>
</evidence>
<evidence type="ECO:0008006" key="3">
    <source>
        <dbReference type="Google" id="ProtNLM"/>
    </source>
</evidence>
<dbReference type="EMBL" id="JASBNA010000059">
    <property type="protein sequence ID" value="KAK7679469.1"/>
    <property type="molecule type" value="Genomic_DNA"/>
</dbReference>
<dbReference type="AlphaFoldDB" id="A0AAW0FIW5"/>
<dbReference type="Proteomes" id="UP001385951">
    <property type="component" value="Unassembled WGS sequence"/>
</dbReference>